<sequence>MLNKSLFACRVCGLEQPEPPWGLDGKTATFDICACCGAEFGYEDSLYSAVVSYREEWKRKGMNWWSEKDKPEDWDVKAQLSNIPAEYL</sequence>
<reference evidence="1 2" key="1">
    <citation type="submission" date="2019-06" db="EMBL/GenBank/DDBJ databases">
        <title>Whole genome sequence for Rhodospirillaceae sp. R148.</title>
        <authorList>
            <person name="Wang G."/>
        </authorList>
    </citation>
    <scope>NUCLEOTIDE SEQUENCE [LARGE SCALE GENOMIC DNA]</scope>
    <source>
        <strain evidence="1 2">R148</strain>
    </source>
</reference>
<name>A0A545TY71_9PROT</name>
<dbReference type="AlphaFoldDB" id="A0A545TY71"/>
<organism evidence="1 2">
    <name type="scientific">Denitrobaculum tricleocarpae</name>
    <dbReference type="NCBI Taxonomy" id="2591009"/>
    <lineage>
        <taxon>Bacteria</taxon>
        <taxon>Pseudomonadati</taxon>
        <taxon>Pseudomonadota</taxon>
        <taxon>Alphaproteobacteria</taxon>
        <taxon>Rhodospirillales</taxon>
        <taxon>Rhodospirillaceae</taxon>
        <taxon>Denitrobaculum</taxon>
    </lineage>
</organism>
<dbReference type="EMBL" id="VHSH01000002">
    <property type="protein sequence ID" value="TQV82165.1"/>
    <property type="molecule type" value="Genomic_DNA"/>
</dbReference>
<accession>A0A545TY71</accession>
<evidence type="ECO:0000313" key="1">
    <source>
        <dbReference type="EMBL" id="TQV82165.1"/>
    </source>
</evidence>
<gene>
    <name evidence="1" type="ORF">FKG95_08055</name>
</gene>
<evidence type="ECO:0000313" key="2">
    <source>
        <dbReference type="Proteomes" id="UP000315252"/>
    </source>
</evidence>
<proteinExistence type="predicted"/>
<dbReference type="Proteomes" id="UP000315252">
    <property type="component" value="Unassembled WGS sequence"/>
</dbReference>
<comment type="caution">
    <text evidence="1">The sequence shown here is derived from an EMBL/GenBank/DDBJ whole genome shotgun (WGS) entry which is preliminary data.</text>
</comment>
<keyword evidence="2" id="KW-1185">Reference proteome</keyword>
<dbReference type="OrthoDB" id="9808993at2"/>
<protein>
    <submittedName>
        <fullName evidence="1">Uncharacterized protein</fullName>
    </submittedName>
</protein>